<dbReference type="SUPFAM" id="SSF54427">
    <property type="entry name" value="NTF2-like"/>
    <property type="match status" value="1"/>
</dbReference>
<dbReference type="AlphaFoldDB" id="A0A3N1KM16"/>
<accession>A0A3N1KM16</accession>
<protein>
    <submittedName>
        <fullName evidence="2">Ketosteroid isomerase-like protein</fullName>
    </submittedName>
</protein>
<evidence type="ECO:0000259" key="1">
    <source>
        <dbReference type="Pfam" id="PF12680"/>
    </source>
</evidence>
<organism evidence="2 3">
    <name type="scientific">Stella humosa</name>
    <dbReference type="NCBI Taxonomy" id="94"/>
    <lineage>
        <taxon>Bacteria</taxon>
        <taxon>Pseudomonadati</taxon>
        <taxon>Pseudomonadota</taxon>
        <taxon>Alphaproteobacteria</taxon>
        <taxon>Rhodospirillales</taxon>
        <taxon>Stellaceae</taxon>
        <taxon>Stella</taxon>
    </lineage>
</organism>
<proteinExistence type="predicted"/>
<evidence type="ECO:0000313" key="2">
    <source>
        <dbReference type="EMBL" id="ROP81384.1"/>
    </source>
</evidence>
<dbReference type="InterPro" id="IPR032710">
    <property type="entry name" value="NTF2-like_dom_sf"/>
</dbReference>
<dbReference type="Gene3D" id="3.10.450.50">
    <property type="match status" value="1"/>
</dbReference>
<dbReference type="Pfam" id="PF12680">
    <property type="entry name" value="SnoaL_2"/>
    <property type="match status" value="1"/>
</dbReference>
<dbReference type="GO" id="GO:0016853">
    <property type="term" value="F:isomerase activity"/>
    <property type="evidence" value="ECO:0007669"/>
    <property type="project" value="UniProtKB-KW"/>
</dbReference>
<keyword evidence="3" id="KW-1185">Reference proteome</keyword>
<dbReference type="InterPro" id="IPR037401">
    <property type="entry name" value="SnoaL-like"/>
</dbReference>
<dbReference type="RefSeq" id="WP_123695212.1">
    <property type="nucleotide sequence ID" value="NZ_AP019700.1"/>
</dbReference>
<name>A0A3N1KM16_9PROT</name>
<keyword evidence="2" id="KW-0413">Isomerase</keyword>
<gene>
    <name evidence="2" type="ORF">EDC65_5242</name>
</gene>
<feature type="domain" description="SnoaL-like" evidence="1">
    <location>
        <begin position="14"/>
        <end position="111"/>
    </location>
</feature>
<reference evidence="2 3" key="1">
    <citation type="submission" date="2018-11" db="EMBL/GenBank/DDBJ databases">
        <title>Genomic Encyclopedia of Type Strains, Phase IV (KMG-IV): sequencing the most valuable type-strain genomes for metagenomic binning, comparative biology and taxonomic classification.</title>
        <authorList>
            <person name="Goeker M."/>
        </authorList>
    </citation>
    <scope>NUCLEOTIDE SEQUENCE [LARGE SCALE GENOMIC DNA]</scope>
    <source>
        <strain evidence="2 3">DSM 5900</strain>
    </source>
</reference>
<comment type="caution">
    <text evidence="2">The sequence shown here is derived from an EMBL/GenBank/DDBJ whole genome shotgun (WGS) entry which is preliminary data.</text>
</comment>
<sequence length="121" mass="13721">MVTLERLKEVGVQFARRDVEGIVGCFAEDGVFRNAVGAVPEGESYQGHAAIRAFFTGLFQRTPDVRWDHTAEYVTADRGVTEWRRTATLATGERQEWLGCDLYTFKDGMIVLKDTYIKVVR</sequence>
<dbReference type="Proteomes" id="UP000278222">
    <property type="component" value="Unassembled WGS sequence"/>
</dbReference>
<evidence type="ECO:0000313" key="3">
    <source>
        <dbReference type="Proteomes" id="UP000278222"/>
    </source>
</evidence>
<dbReference type="EMBL" id="RJKX01000018">
    <property type="protein sequence ID" value="ROP81384.1"/>
    <property type="molecule type" value="Genomic_DNA"/>
</dbReference>
<dbReference type="OrthoDB" id="9800684at2"/>